<name>A0A0J8X2F2_9MYCO</name>
<evidence type="ECO:0000313" key="4">
    <source>
        <dbReference type="Proteomes" id="UP000037594"/>
    </source>
</evidence>
<keyword evidence="2" id="KW-1133">Transmembrane helix</keyword>
<organism evidence="3 4">
    <name type="scientific">Mycolicibacterium conceptionense</name>
    <dbReference type="NCBI Taxonomy" id="451644"/>
    <lineage>
        <taxon>Bacteria</taxon>
        <taxon>Bacillati</taxon>
        <taxon>Actinomycetota</taxon>
        <taxon>Actinomycetes</taxon>
        <taxon>Mycobacteriales</taxon>
        <taxon>Mycobacteriaceae</taxon>
        <taxon>Mycolicibacterium</taxon>
    </lineage>
</organism>
<feature type="region of interest" description="Disordered" evidence="1">
    <location>
        <begin position="55"/>
        <end position="79"/>
    </location>
</feature>
<sequence length="176" mass="17826">MPERAGAPWWLVAVVGATAAFVAGFVVWLYTPSNVQPMSTAAPVTVTQTVAVTSTVTATPSGPPPPPPSASGAPGAGTQWVVRTPAGMSCLLDDKEVTCTGEFDSGAEGYRWRPGGSSPEKLTSPVSLPGSGVALTYGSRRSAGPWTISMEKSGVTFQHGSSGPSVTFNKSGATVG</sequence>
<proteinExistence type="predicted"/>
<dbReference type="EMBL" id="LFOD01000003">
    <property type="protein sequence ID" value="KMV19634.1"/>
    <property type="molecule type" value="Genomic_DNA"/>
</dbReference>
<feature type="region of interest" description="Disordered" evidence="1">
    <location>
        <begin position="103"/>
        <end position="124"/>
    </location>
</feature>
<gene>
    <name evidence="3" type="ORF">ACT17_06220</name>
</gene>
<keyword evidence="2" id="KW-0812">Transmembrane</keyword>
<dbReference type="Proteomes" id="UP000037594">
    <property type="component" value="Unassembled WGS sequence"/>
</dbReference>
<accession>A0A0J8X2F2</accession>
<comment type="caution">
    <text evidence="3">The sequence shown here is derived from an EMBL/GenBank/DDBJ whole genome shotgun (WGS) entry which is preliminary data.</text>
</comment>
<evidence type="ECO:0000256" key="1">
    <source>
        <dbReference type="SAM" id="MobiDB-lite"/>
    </source>
</evidence>
<dbReference type="RefSeq" id="WP_048895577.1">
    <property type="nucleotide sequence ID" value="NZ_LFOD01000003.1"/>
</dbReference>
<evidence type="ECO:0000313" key="3">
    <source>
        <dbReference type="EMBL" id="KMV19634.1"/>
    </source>
</evidence>
<evidence type="ECO:0000256" key="2">
    <source>
        <dbReference type="SAM" id="Phobius"/>
    </source>
</evidence>
<dbReference type="PATRIC" id="fig|451644.5.peg.1268"/>
<dbReference type="OrthoDB" id="9992883at2"/>
<dbReference type="AlphaFoldDB" id="A0A0J8X2F2"/>
<protein>
    <submittedName>
        <fullName evidence="3">Uncharacterized protein</fullName>
    </submittedName>
</protein>
<feature type="transmembrane region" description="Helical" evidence="2">
    <location>
        <begin position="7"/>
        <end position="30"/>
    </location>
</feature>
<keyword evidence="2" id="KW-0472">Membrane</keyword>
<reference evidence="3 4" key="1">
    <citation type="submission" date="2015-06" db="EMBL/GenBank/DDBJ databases">
        <title>Genome sequence of Mycobacterium conceptionense strain MLE.</title>
        <authorList>
            <person name="Greninger A.L."/>
            <person name="Cunningham G."/>
            <person name="Chiu C.Y."/>
            <person name="Miller S."/>
        </authorList>
    </citation>
    <scope>NUCLEOTIDE SEQUENCE [LARGE SCALE GENOMIC DNA]</scope>
    <source>
        <strain evidence="3 4">MLE</strain>
    </source>
</reference>